<feature type="transmembrane region" description="Helical" evidence="1">
    <location>
        <begin position="21"/>
        <end position="39"/>
    </location>
</feature>
<dbReference type="VEuPathDB" id="FungiDB:SDRG_14579"/>
<evidence type="ECO:0000313" key="2">
    <source>
        <dbReference type="EMBL" id="EQC27671.1"/>
    </source>
</evidence>
<accession>T0PZI2</accession>
<evidence type="ECO:0000313" key="3">
    <source>
        <dbReference type="Proteomes" id="UP000030762"/>
    </source>
</evidence>
<dbReference type="OrthoDB" id="78977at2759"/>
<keyword evidence="3" id="KW-1185">Reference proteome</keyword>
<proteinExistence type="predicted"/>
<dbReference type="InParanoid" id="T0PZI2"/>
<dbReference type="RefSeq" id="XP_008618939.1">
    <property type="nucleotide sequence ID" value="XM_008620717.1"/>
</dbReference>
<reference evidence="2 3" key="1">
    <citation type="submission" date="2012-04" db="EMBL/GenBank/DDBJ databases">
        <title>The Genome Sequence of Saprolegnia declina VS20.</title>
        <authorList>
            <consortium name="The Broad Institute Genome Sequencing Platform"/>
            <person name="Russ C."/>
            <person name="Nusbaum C."/>
            <person name="Tyler B."/>
            <person name="van West P."/>
            <person name="Dieguez-Uribeondo J."/>
            <person name="de Bruijn I."/>
            <person name="Tripathy S."/>
            <person name="Jiang R."/>
            <person name="Young S.K."/>
            <person name="Zeng Q."/>
            <person name="Gargeya S."/>
            <person name="Fitzgerald M."/>
            <person name="Haas B."/>
            <person name="Abouelleil A."/>
            <person name="Alvarado L."/>
            <person name="Arachchi H.M."/>
            <person name="Berlin A."/>
            <person name="Chapman S.B."/>
            <person name="Goldberg J."/>
            <person name="Griggs A."/>
            <person name="Gujja S."/>
            <person name="Hansen M."/>
            <person name="Howarth C."/>
            <person name="Imamovic A."/>
            <person name="Larimer J."/>
            <person name="McCowen C."/>
            <person name="Montmayeur A."/>
            <person name="Murphy C."/>
            <person name="Neiman D."/>
            <person name="Pearson M."/>
            <person name="Priest M."/>
            <person name="Roberts A."/>
            <person name="Saif S."/>
            <person name="Shea T."/>
            <person name="Sisk P."/>
            <person name="Sykes S."/>
            <person name="Wortman J."/>
            <person name="Nusbaum C."/>
            <person name="Birren B."/>
        </authorList>
    </citation>
    <scope>NUCLEOTIDE SEQUENCE [LARGE SCALE GENOMIC DNA]</scope>
    <source>
        <strain evidence="2 3">VS20</strain>
    </source>
</reference>
<keyword evidence="1" id="KW-1133">Transmembrane helix</keyword>
<dbReference type="AlphaFoldDB" id="T0PZI2"/>
<evidence type="ECO:0000256" key="1">
    <source>
        <dbReference type="SAM" id="Phobius"/>
    </source>
</evidence>
<keyword evidence="1" id="KW-0472">Membrane</keyword>
<dbReference type="EMBL" id="JH767205">
    <property type="protein sequence ID" value="EQC27671.1"/>
    <property type="molecule type" value="Genomic_DNA"/>
</dbReference>
<dbReference type="GeneID" id="19955306"/>
<protein>
    <submittedName>
        <fullName evidence="2">Uncharacterized protein</fullName>
    </submittedName>
</protein>
<gene>
    <name evidence="2" type="ORF">SDRG_14579</name>
</gene>
<dbReference type="Proteomes" id="UP000030762">
    <property type="component" value="Unassembled WGS sequence"/>
</dbReference>
<keyword evidence="1" id="KW-0812">Transmembrane</keyword>
<sequence length="434" mass="47382">MRVQPAPPHELRSRHQRASMLLGMTWLCMTLAGSVYYLFLLQPPLANNLLWPHFNASGYQAFLIDILNALLETAPDGSTVDLHLVMLEARYSSLLATAVVHPTYAMALASAKLTTLPGAIARLRNTSVDDNLMAQPTQYCWVDFNKAFELAHTAARQQRCLAQYAANGAVYLESVLRNTDRHAFAAAYHTPGSNYEIAILRGLEGTVAGVEWLDAIASVATSVDEEVAYWQRHGIGAFRYQWHNLFLPGLVETVTLRNVFGLETSVILKSTVESQGPWTTVVFSPPFVLDLLFAGHCNASLIRGTPDDILNTWCDGQSPRPFESFIGLSPYERHIGVVRDTLGPFLAIDLYIVPVLSPVGALATDLISAFHDTLNASSAALYSALDGALVVTPVPPAWPSAVHIDRRLHPIVAVDRPHTAALFGSCSGTGQRLD</sequence>
<name>T0PZI2_SAPDV</name>
<organism evidence="2 3">
    <name type="scientific">Saprolegnia diclina (strain VS20)</name>
    <dbReference type="NCBI Taxonomy" id="1156394"/>
    <lineage>
        <taxon>Eukaryota</taxon>
        <taxon>Sar</taxon>
        <taxon>Stramenopiles</taxon>
        <taxon>Oomycota</taxon>
        <taxon>Saprolegniomycetes</taxon>
        <taxon>Saprolegniales</taxon>
        <taxon>Saprolegniaceae</taxon>
        <taxon>Saprolegnia</taxon>
    </lineage>
</organism>